<reference evidence="2" key="1">
    <citation type="journal article" date="2019" name="Int. J. Syst. Evol. Microbiol.">
        <title>The Global Catalogue of Microorganisms (GCM) 10K type strain sequencing project: providing services to taxonomists for standard genome sequencing and annotation.</title>
        <authorList>
            <consortium name="The Broad Institute Genomics Platform"/>
            <consortium name="The Broad Institute Genome Sequencing Center for Infectious Disease"/>
            <person name="Wu L."/>
            <person name="Ma J."/>
        </authorList>
    </citation>
    <scope>NUCLEOTIDE SEQUENCE [LARGE SCALE GENOMIC DNA]</scope>
    <source>
        <strain evidence="2">CCUG 43117</strain>
    </source>
</reference>
<dbReference type="RefSeq" id="WP_068204737.1">
    <property type="nucleotide sequence ID" value="NZ_JBHSLU010000017.1"/>
</dbReference>
<evidence type="ECO:0000313" key="1">
    <source>
        <dbReference type="EMBL" id="MFC5505361.1"/>
    </source>
</evidence>
<name>A0ABW0NZF3_9HYPH</name>
<sequence length="115" mass="12519">MTAIAALSNIRVTALDQADECESVFAMRLRLNLARELARIIEDLRNGSIAVAATLKAGWAKIAINEKASCDDEREGLSALLNDVRDLGIEVCDNLATYPDHATDDEPEFAFRLAA</sequence>
<proteinExistence type="predicted"/>
<gene>
    <name evidence="1" type="ORF">ACFPN9_08835</name>
</gene>
<dbReference type="Proteomes" id="UP001596060">
    <property type="component" value="Unassembled WGS sequence"/>
</dbReference>
<keyword evidence="2" id="KW-1185">Reference proteome</keyword>
<comment type="caution">
    <text evidence="1">The sequence shown here is derived from an EMBL/GenBank/DDBJ whole genome shotgun (WGS) entry which is preliminary data.</text>
</comment>
<organism evidence="1 2">
    <name type="scientific">Bosea massiliensis</name>
    <dbReference type="NCBI Taxonomy" id="151419"/>
    <lineage>
        <taxon>Bacteria</taxon>
        <taxon>Pseudomonadati</taxon>
        <taxon>Pseudomonadota</taxon>
        <taxon>Alphaproteobacteria</taxon>
        <taxon>Hyphomicrobiales</taxon>
        <taxon>Boseaceae</taxon>
        <taxon>Bosea</taxon>
    </lineage>
</organism>
<accession>A0ABW0NZF3</accession>
<protein>
    <recommendedName>
        <fullName evidence="3">Transcriptional regulator</fullName>
    </recommendedName>
</protein>
<dbReference type="EMBL" id="JBHSLU010000017">
    <property type="protein sequence ID" value="MFC5505361.1"/>
    <property type="molecule type" value="Genomic_DNA"/>
</dbReference>
<evidence type="ECO:0000313" key="2">
    <source>
        <dbReference type="Proteomes" id="UP001596060"/>
    </source>
</evidence>
<evidence type="ECO:0008006" key="3">
    <source>
        <dbReference type="Google" id="ProtNLM"/>
    </source>
</evidence>